<evidence type="ECO:0000313" key="2">
    <source>
        <dbReference type="EMBL" id="AWV90191.1"/>
    </source>
</evidence>
<gene>
    <name evidence="2" type="ORF">DN745_12950</name>
</gene>
<feature type="compositionally biased region" description="Polar residues" evidence="1">
    <location>
        <begin position="96"/>
        <end position="108"/>
    </location>
</feature>
<proteinExistence type="predicted"/>
<dbReference type="EMBL" id="CP030032">
    <property type="protein sequence ID" value="AWV90191.1"/>
    <property type="molecule type" value="Genomic_DNA"/>
</dbReference>
<reference evidence="2 3" key="1">
    <citation type="submission" date="2018-06" db="EMBL/GenBank/DDBJ databases">
        <title>Lujinxingia sediminis gen. nov. sp. nov., a new facultative anaerobic member of the class Deltaproteobacteria, and proposal of Lujinxingaceae fam. nov.</title>
        <authorList>
            <person name="Guo L.-Y."/>
            <person name="Li C.-M."/>
            <person name="Wang S."/>
            <person name="Du Z.-J."/>
        </authorList>
    </citation>
    <scope>NUCLEOTIDE SEQUENCE [LARGE SCALE GENOMIC DNA]</scope>
    <source>
        <strain evidence="2 3">FA350</strain>
    </source>
</reference>
<accession>A0A2Z4FMJ1</accession>
<feature type="region of interest" description="Disordered" evidence="1">
    <location>
        <begin position="42"/>
        <end position="108"/>
    </location>
</feature>
<sequence>MALVVFSAAQLLASGCLGDSRACQSAQDCFLGESCVDQTCESPRVTAPDSGEAPDATSTPDGGDSRDAHGSTDPDASEPGPPDGCGFAGAPPRCQPSGTSSDYSLTSPTQLPQTNLGCVDHEELSAFATFRTDARTLCAGEDPHYMRQRFWRCKNYDFQVKVTLETESNCNNDQFDLELYCNSNQELICGDSNPICTVSGSTCSAQDGSISKIVTVHKVSHATYGDLKIGVTRGDFEQTPDAKIQFDYTVTVEQY</sequence>
<dbReference type="AlphaFoldDB" id="A0A2Z4FMJ1"/>
<feature type="compositionally biased region" description="Basic and acidic residues" evidence="1">
    <location>
        <begin position="63"/>
        <end position="72"/>
    </location>
</feature>
<evidence type="ECO:0000313" key="3">
    <source>
        <dbReference type="Proteomes" id="UP000249799"/>
    </source>
</evidence>
<organism evidence="2 3">
    <name type="scientific">Bradymonas sediminis</name>
    <dbReference type="NCBI Taxonomy" id="1548548"/>
    <lineage>
        <taxon>Bacteria</taxon>
        <taxon>Deltaproteobacteria</taxon>
        <taxon>Bradymonadales</taxon>
        <taxon>Bradymonadaceae</taxon>
        <taxon>Bradymonas</taxon>
    </lineage>
</organism>
<evidence type="ECO:0000256" key="1">
    <source>
        <dbReference type="SAM" id="MobiDB-lite"/>
    </source>
</evidence>
<protein>
    <submittedName>
        <fullName evidence="2">Uncharacterized protein</fullName>
    </submittedName>
</protein>
<keyword evidence="3" id="KW-1185">Reference proteome</keyword>
<dbReference type="Proteomes" id="UP000249799">
    <property type="component" value="Chromosome"/>
</dbReference>
<dbReference type="KEGG" id="bsed:DN745_12950"/>
<name>A0A2Z4FMJ1_9DELT</name>